<dbReference type="InterPro" id="IPR000421">
    <property type="entry name" value="FA58C"/>
</dbReference>
<keyword evidence="8" id="KW-0472">Membrane</keyword>
<dbReference type="Pfam" id="PF02368">
    <property type="entry name" value="Big_2"/>
    <property type="match status" value="1"/>
</dbReference>
<organism evidence="14 15">
    <name type="scientific">Occultella aeris</name>
    <dbReference type="NCBI Taxonomy" id="2761496"/>
    <lineage>
        <taxon>Bacteria</taxon>
        <taxon>Bacillati</taxon>
        <taxon>Actinomycetota</taxon>
        <taxon>Actinomycetes</taxon>
        <taxon>Micrococcales</taxon>
        <taxon>Ruaniaceae</taxon>
        <taxon>Occultella</taxon>
    </lineage>
</organism>
<evidence type="ECO:0000313" key="15">
    <source>
        <dbReference type="Proteomes" id="UP000419743"/>
    </source>
</evidence>
<dbReference type="Pfam" id="PF07833">
    <property type="entry name" value="Cu_amine_oxidN1"/>
    <property type="match status" value="1"/>
</dbReference>
<evidence type="ECO:0000313" key="14">
    <source>
        <dbReference type="EMBL" id="VZO38166.1"/>
    </source>
</evidence>
<dbReference type="InterPro" id="IPR008929">
    <property type="entry name" value="Chondroitin_lyas"/>
</dbReference>
<keyword evidence="4" id="KW-0964">Secreted</keyword>
<keyword evidence="10" id="KW-0413">Isomerase</keyword>
<evidence type="ECO:0000256" key="10">
    <source>
        <dbReference type="ARBA" id="ARBA00023235"/>
    </source>
</evidence>
<dbReference type="GO" id="GO:0016020">
    <property type="term" value="C:membrane"/>
    <property type="evidence" value="ECO:0007669"/>
    <property type="project" value="UniProtKB-SubCell"/>
</dbReference>
<dbReference type="RefSeq" id="WP_156741735.1">
    <property type="nucleotide sequence ID" value="NZ_CACRYJ010000045.1"/>
</dbReference>
<accession>A0A7M4DLK4</accession>
<evidence type="ECO:0000256" key="7">
    <source>
        <dbReference type="ARBA" id="ARBA00022989"/>
    </source>
</evidence>
<dbReference type="InterPro" id="IPR055372">
    <property type="entry name" value="CBM96"/>
</dbReference>
<dbReference type="InterPro" id="IPR052447">
    <property type="entry name" value="Dermatan-Sulfate_Isomerase"/>
</dbReference>
<dbReference type="Pfam" id="PF16332">
    <property type="entry name" value="DUF4962"/>
    <property type="match status" value="1"/>
</dbReference>
<dbReference type="InterPro" id="IPR008964">
    <property type="entry name" value="Invasin/intimin_cell_adhesion"/>
</dbReference>
<keyword evidence="14" id="KW-0456">Lyase</keyword>
<evidence type="ECO:0000256" key="12">
    <source>
        <dbReference type="SAM" id="SignalP"/>
    </source>
</evidence>
<evidence type="ECO:0000256" key="5">
    <source>
        <dbReference type="ARBA" id="ARBA00022692"/>
    </source>
</evidence>
<evidence type="ECO:0000256" key="11">
    <source>
        <dbReference type="SAM" id="MobiDB-lite"/>
    </source>
</evidence>
<dbReference type="GO" id="GO:0052762">
    <property type="term" value="F:gellan lyase activity"/>
    <property type="evidence" value="ECO:0007669"/>
    <property type="project" value="UniProtKB-EC"/>
</dbReference>
<keyword evidence="9" id="KW-0325">Glycoprotein</keyword>
<dbReference type="Pfam" id="PF07940">
    <property type="entry name" value="Hepar_II_III_C"/>
    <property type="match status" value="1"/>
</dbReference>
<dbReference type="Gene3D" id="2.60.120.260">
    <property type="entry name" value="Galactose-binding domain-like"/>
    <property type="match status" value="1"/>
</dbReference>
<comment type="caution">
    <text evidence="14">The sequence shown here is derived from an EMBL/GenBank/DDBJ whole genome shotgun (WGS) entry which is preliminary data.</text>
</comment>
<dbReference type="GO" id="GO:0005576">
    <property type="term" value="C:extracellular region"/>
    <property type="evidence" value="ECO:0007669"/>
    <property type="project" value="UniProtKB-SubCell"/>
</dbReference>
<dbReference type="InterPro" id="IPR032518">
    <property type="entry name" value="HepII_N"/>
</dbReference>
<dbReference type="EMBL" id="CACRYJ010000045">
    <property type="protein sequence ID" value="VZO38166.1"/>
    <property type="molecule type" value="Genomic_DNA"/>
</dbReference>
<comment type="subcellular location">
    <subcellularLocation>
        <location evidence="2">Cell envelope</location>
    </subcellularLocation>
    <subcellularLocation>
        <location evidence="1">Membrane</location>
        <topology evidence="1">Multi-pass membrane protein</topology>
    </subcellularLocation>
    <subcellularLocation>
        <location evidence="3">Secreted</location>
    </subcellularLocation>
</comment>
<dbReference type="InterPro" id="IPR008979">
    <property type="entry name" value="Galactose-bd-like_sf"/>
</dbReference>
<feature type="region of interest" description="Disordered" evidence="11">
    <location>
        <begin position="1265"/>
        <end position="1284"/>
    </location>
</feature>
<keyword evidence="5" id="KW-0812">Transmembrane</keyword>
<dbReference type="SMR" id="A0A7M4DLK4"/>
<dbReference type="EC" id="4.2.2.25" evidence="14"/>
<keyword evidence="6 12" id="KW-0732">Signal</keyword>
<feature type="domain" description="F5/8 type C" evidence="13">
    <location>
        <begin position="875"/>
        <end position="1018"/>
    </location>
</feature>
<evidence type="ECO:0000256" key="1">
    <source>
        <dbReference type="ARBA" id="ARBA00004141"/>
    </source>
</evidence>
<dbReference type="SUPFAM" id="SSF49373">
    <property type="entry name" value="Invasin/intimin cell-adhesion fragments"/>
    <property type="match status" value="1"/>
</dbReference>
<dbReference type="PROSITE" id="PS50022">
    <property type="entry name" value="FA58C_3"/>
    <property type="match status" value="1"/>
</dbReference>
<name>A0A7M4DLK4_9MICO</name>
<sequence length="1284" mass="138457">MRSPLSGRLVAILASAGLVLVTATPAGAAPDDPYQDLDTANYTIDVDELNSNAGVHPRLLMDADELASLRVDTDEHLQQTRQRTIAKADAALAGPVPVGVPAAAFSTVTDNIQTFAMAYALTGEQTYLDAAVDWITALVEEPVWNASHPDLYVGQSLTALGLAYDWLYDDLDVATRDLMRARMLQEGTRVYDLATLDRQSYWNRSWLQNHMWIAVQGMATAALALFDEEPSVLPWLETANKNFSVTFSVLPPDGANHEGMDYWFYGMESMFLYADMSDSLMGTNMLDDPWLDRTVAYVLNNFLPRDSWAPWPAGSYFFGFNDGTGRGNVLVHMLRLLATINDDGQAQWLADEVEEANIVTSRRVFMDLFWYDGDVEAVSPTDADTPLLHLFDDLGMVNSRSSWEGDESALYFRAGPPLGHQEMELNGTRSPWYNWGSGHVDPDVNSFILVGNGQTLLRSDDYALPKWTRQHNTLTIDGQGQLGEGVDWLTMTGYRDADARPRVTLAEAVPGLDHIVGDGAEAYAAELGLTQFDRHLLFIKPDVLIVVDDIALDDPRQLDLRYWPQAQDLVLQDDGGYFVPGESANLRIQPLAVEGASVGVEPVEITTRYYTETRNALTLSTTAETWQSAVALSWSDQSTQPRPVSMERSGEVLTFRVDATTVTLDLATGAANVVNPVDYLSDHLTIVADDEIVTVPATALVDDRGVWLPAAAAVEGLGGTAYFNAERGTLHGLLRGVEYLVTEGDTTARIGGSRVILPAAPRLVDGRLYVPMSFLGTICGGTAVWDPNAGAVRLRTDGAQPGTDTTLAQVAIGGELVRDFDPEAAEQAVPVVGDLTIPGIVGITSDPRASFEVTGPSTLPGAATITVTSADGSAHRDYVLHLEHRFPQGAGAIAVAGLAASGGDVTRPEYVLDDDVLTYWAEEGTGRWLQFDFGAAVDLRQVAIAFDDGDQRSARYEIQTSSDAETWTTAFSGSSSGTTTDLEYVSIAPSTARYARIVGNGNSTNAVNSITSVGFFGPDPFLLDAELTFQADEVRVDATLAGEVTGRMHDLTPADLSGADFRYGSDRPNVATVDPDGVVRGVAVGTATVTVTVRAFGVTRTAAAVVTVSDGREVRVLAPTDDAYTVAWRPDAVFGTQTAIEVRQSFIDPGIERQGYLRFELGALDAEIEHAELRLFVVKKTSANPDPQAELMVSAVTDDGWSETALTAANQPSVGTALGAATASSPGSWLTFDLTEYVRQEATGDAFVSIALTTETEEAYFAVQSSEAAPAQRPSLSITLRHPE</sequence>
<dbReference type="GO" id="GO:0030313">
    <property type="term" value="C:cell envelope"/>
    <property type="evidence" value="ECO:0007669"/>
    <property type="project" value="UniProtKB-SubCell"/>
</dbReference>
<evidence type="ECO:0000256" key="3">
    <source>
        <dbReference type="ARBA" id="ARBA00004613"/>
    </source>
</evidence>
<dbReference type="InterPro" id="IPR012854">
    <property type="entry name" value="Cu_amine_oxidase-like_N"/>
</dbReference>
<evidence type="ECO:0000259" key="13">
    <source>
        <dbReference type="PROSITE" id="PS50022"/>
    </source>
</evidence>
<dbReference type="SUPFAM" id="SSF49785">
    <property type="entry name" value="Galactose-binding domain-like"/>
    <property type="match status" value="1"/>
</dbReference>
<feature type="signal peptide" evidence="12">
    <location>
        <begin position="1"/>
        <end position="28"/>
    </location>
</feature>
<dbReference type="GO" id="GO:0047757">
    <property type="term" value="F:chondroitin-glucuronate 5-epimerase activity"/>
    <property type="evidence" value="ECO:0007669"/>
    <property type="project" value="TreeGrafter"/>
</dbReference>
<dbReference type="Proteomes" id="UP000419743">
    <property type="component" value="Unassembled WGS sequence"/>
</dbReference>
<dbReference type="InterPro" id="IPR036582">
    <property type="entry name" value="Mao_N_sf"/>
</dbReference>
<dbReference type="Gene3D" id="2.60.40.1080">
    <property type="match status" value="1"/>
</dbReference>
<dbReference type="InterPro" id="IPR012480">
    <property type="entry name" value="Hepar_II_III_C"/>
</dbReference>
<proteinExistence type="predicted"/>
<dbReference type="InterPro" id="IPR003343">
    <property type="entry name" value="Big_2"/>
</dbReference>
<dbReference type="SUPFAM" id="SSF55383">
    <property type="entry name" value="Copper amine oxidase, domain N"/>
    <property type="match status" value="1"/>
</dbReference>
<evidence type="ECO:0000256" key="2">
    <source>
        <dbReference type="ARBA" id="ARBA00004196"/>
    </source>
</evidence>
<dbReference type="Pfam" id="PF24517">
    <property type="entry name" value="CBM96"/>
    <property type="match status" value="1"/>
</dbReference>
<dbReference type="Gene3D" id="1.50.10.100">
    <property type="entry name" value="Chondroitin AC/alginate lyase"/>
    <property type="match status" value="1"/>
</dbReference>
<dbReference type="PANTHER" id="PTHR15532">
    <property type="match status" value="1"/>
</dbReference>
<protein>
    <submittedName>
        <fullName evidence="14">Gellan lyase</fullName>
        <ecNumber evidence="14">4.2.2.25</ecNumber>
    </submittedName>
</protein>
<dbReference type="SUPFAM" id="SSF48230">
    <property type="entry name" value="Chondroitin AC/alginate lyase"/>
    <property type="match status" value="1"/>
</dbReference>
<feature type="chain" id="PRO_5029566128" evidence="12">
    <location>
        <begin position="29"/>
        <end position="1284"/>
    </location>
</feature>
<keyword evidence="15" id="KW-1185">Reference proteome</keyword>
<evidence type="ECO:0000256" key="6">
    <source>
        <dbReference type="ARBA" id="ARBA00022729"/>
    </source>
</evidence>
<dbReference type="NCBIfam" id="NF033679">
    <property type="entry name" value="DNRLRE_dom"/>
    <property type="match status" value="1"/>
</dbReference>
<dbReference type="Gene3D" id="2.70.98.70">
    <property type="match status" value="1"/>
</dbReference>
<keyword evidence="7" id="KW-1133">Transmembrane helix</keyword>
<dbReference type="Pfam" id="PF00754">
    <property type="entry name" value="F5_F8_type_C"/>
    <property type="match status" value="1"/>
</dbReference>
<dbReference type="Gene3D" id="3.30.457.10">
    <property type="entry name" value="Copper amine oxidase-like, N-terminal domain"/>
    <property type="match status" value="1"/>
</dbReference>
<evidence type="ECO:0000256" key="4">
    <source>
        <dbReference type="ARBA" id="ARBA00022525"/>
    </source>
</evidence>
<evidence type="ECO:0000256" key="9">
    <source>
        <dbReference type="ARBA" id="ARBA00023180"/>
    </source>
</evidence>
<dbReference type="PANTHER" id="PTHR15532:SF5">
    <property type="entry name" value="SULFOTRANSFERASE DOMAIN-CONTAINING PROTEIN"/>
    <property type="match status" value="1"/>
</dbReference>
<gene>
    <name evidence="14" type="ORF">HALOF300_03021</name>
</gene>
<reference evidence="14 15" key="1">
    <citation type="submission" date="2019-11" db="EMBL/GenBank/DDBJ databases">
        <authorList>
            <person name="Criscuolo A."/>
        </authorList>
    </citation>
    <scope>NUCLEOTIDE SEQUENCE [LARGE SCALE GENOMIC DNA]</scope>
    <source>
        <strain evidence="14">CIP111667</strain>
    </source>
</reference>
<evidence type="ECO:0000256" key="8">
    <source>
        <dbReference type="ARBA" id="ARBA00023136"/>
    </source>
</evidence>